<name>A0ABN8MR14_9CNID</name>
<dbReference type="InterPro" id="IPR052076">
    <property type="entry name" value="TRP_cation_channel"/>
</dbReference>
<dbReference type="EMBL" id="CALNXK010000001">
    <property type="protein sequence ID" value="CAH3032437.1"/>
    <property type="molecule type" value="Genomic_DNA"/>
</dbReference>
<evidence type="ECO:0000256" key="1">
    <source>
        <dbReference type="ARBA" id="ARBA00004141"/>
    </source>
</evidence>
<dbReference type="InterPro" id="IPR002110">
    <property type="entry name" value="Ankyrin_rpt"/>
</dbReference>
<feature type="transmembrane region" description="Helical" evidence="12">
    <location>
        <begin position="935"/>
        <end position="954"/>
    </location>
</feature>
<evidence type="ECO:0000313" key="15">
    <source>
        <dbReference type="Proteomes" id="UP001159405"/>
    </source>
</evidence>
<feature type="repeat" description="ANK" evidence="11">
    <location>
        <begin position="408"/>
        <end position="440"/>
    </location>
</feature>
<feature type="domain" description="Ion transport" evidence="13">
    <location>
        <begin position="847"/>
        <end position="1067"/>
    </location>
</feature>
<dbReference type="Pfam" id="PF12796">
    <property type="entry name" value="Ank_2"/>
    <property type="match status" value="4"/>
</dbReference>
<comment type="caution">
    <text evidence="14">The sequence shown here is derived from an EMBL/GenBank/DDBJ whole genome shotgun (WGS) entry which is preliminary data.</text>
</comment>
<keyword evidence="8" id="KW-0406">Ion transport</keyword>
<evidence type="ECO:0000313" key="14">
    <source>
        <dbReference type="EMBL" id="CAH3032437.1"/>
    </source>
</evidence>
<dbReference type="PROSITE" id="PS50088">
    <property type="entry name" value="ANK_REPEAT"/>
    <property type="match status" value="12"/>
</dbReference>
<dbReference type="PRINTS" id="PR01415">
    <property type="entry name" value="ANKYRIN"/>
</dbReference>
<dbReference type="Pfam" id="PF00023">
    <property type="entry name" value="Ank"/>
    <property type="match status" value="4"/>
</dbReference>
<dbReference type="PANTHER" id="PTHR47143">
    <property type="entry name" value="TRANSIENT RECEPTOR POTENTIAL CATION CHANNEL PROTEIN PAINLESS"/>
    <property type="match status" value="1"/>
</dbReference>
<evidence type="ECO:0000256" key="11">
    <source>
        <dbReference type="PROSITE-ProRule" id="PRU00023"/>
    </source>
</evidence>
<keyword evidence="4 12" id="KW-0812">Transmembrane</keyword>
<feature type="transmembrane region" description="Helical" evidence="12">
    <location>
        <begin position="896"/>
        <end position="915"/>
    </location>
</feature>
<feature type="repeat" description="ANK" evidence="11">
    <location>
        <begin position="309"/>
        <end position="341"/>
    </location>
</feature>
<feature type="repeat" description="ANK" evidence="11">
    <location>
        <begin position="84"/>
        <end position="116"/>
    </location>
</feature>
<keyword evidence="6 12" id="KW-1133">Transmembrane helix</keyword>
<evidence type="ECO:0000256" key="8">
    <source>
        <dbReference type="ARBA" id="ARBA00023065"/>
    </source>
</evidence>
<comment type="subcellular location">
    <subcellularLocation>
        <location evidence="1">Membrane</location>
        <topology evidence="1">Multi-pass membrane protein</topology>
    </subcellularLocation>
</comment>
<organism evidence="14 15">
    <name type="scientific">Porites lobata</name>
    <dbReference type="NCBI Taxonomy" id="104759"/>
    <lineage>
        <taxon>Eukaryota</taxon>
        <taxon>Metazoa</taxon>
        <taxon>Cnidaria</taxon>
        <taxon>Anthozoa</taxon>
        <taxon>Hexacorallia</taxon>
        <taxon>Scleractinia</taxon>
        <taxon>Fungiina</taxon>
        <taxon>Poritidae</taxon>
        <taxon>Porites</taxon>
    </lineage>
</organism>
<dbReference type="InterPro" id="IPR005821">
    <property type="entry name" value="Ion_trans_dom"/>
</dbReference>
<feature type="repeat" description="ANK" evidence="11">
    <location>
        <begin position="342"/>
        <end position="374"/>
    </location>
</feature>
<feature type="repeat" description="ANK" evidence="11">
    <location>
        <begin position="510"/>
        <end position="543"/>
    </location>
</feature>
<feature type="transmembrane region" description="Helical" evidence="12">
    <location>
        <begin position="817"/>
        <end position="839"/>
    </location>
</feature>
<feature type="repeat" description="ANK" evidence="11">
    <location>
        <begin position="236"/>
        <end position="268"/>
    </location>
</feature>
<dbReference type="SMART" id="SM00248">
    <property type="entry name" value="ANK"/>
    <property type="match status" value="16"/>
</dbReference>
<dbReference type="SUPFAM" id="SSF48403">
    <property type="entry name" value="Ankyrin repeat"/>
    <property type="match status" value="2"/>
</dbReference>
<protein>
    <recommendedName>
        <fullName evidence="13">Ion transport domain-containing protein</fullName>
    </recommendedName>
</protein>
<evidence type="ECO:0000256" key="9">
    <source>
        <dbReference type="ARBA" id="ARBA00023136"/>
    </source>
</evidence>
<evidence type="ECO:0000256" key="2">
    <source>
        <dbReference type="ARBA" id="ARBA00022448"/>
    </source>
</evidence>
<dbReference type="Pfam" id="PF00520">
    <property type="entry name" value="Ion_trans"/>
    <property type="match status" value="1"/>
</dbReference>
<evidence type="ECO:0000256" key="5">
    <source>
        <dbReference type="ARBA" id="ARBA00022737"/>
    </source>
</evidence>
<dbReference type="InterPro" id="IPR036770">
    <property type="entry name" value="Ankyrin_rpt-contain_sf"/>
</dbReference>
<dbReference type="PROSITE" id="PS50297">
    <property type="entry name" value="ANK_REP_REGION"/>
    <property type="match status" value="10"/>
</dbReference>
<dbReference type="Gene3D" id="1.25.40.20">
    <property type="entry name" value="Ankyrin repeat-containing domain"/>
    <property type="match status" value="5"/>
</dbReference>
<feature type="repeat" description="ANK" evidence="11">
    <location>
        <begin position="202"/>
        <end position="235"/>
    </location>
</feature>
<feature type="transmembrane region" description="Helical" evidence="12">
    <location>
        <begin position="1033"/>
        <end position="1058"/>
    </location>
</feature>
<feature type="repeat" description="ANK" evidence="11">
    <location>
        <begin position="477"/>
        <end position="509"/>
    </location>
</feature>
<keyword evidence="5" id="KW-0677">Repeat</keyword>
<evidence type="ECO:0000256" key="3">
    <source>
        <dbReference type="ARBA" id="ARBA00022606"/>
    </source>
</evidence>
<gene>
    <name evidence="14" type="ORF">PLOB_00000503</name>
</gene>
<keyword evidence="10" id="KW-0407">Ion channel</keyword>
<evidence type="ECO:0000256" key="7">
    <source>
        <dbReference type="ARBA" id="ARBA00023043"/>
    </source>
</evidence>
<accession>A0ABN8MR14</accession>
<feature type="repeat" description="ANK" evidence="11">
    <location>
        <begin position="375"/>
        <end position="407"/>
    </location>
</feature>
<proteinExistence type="predicted"/>
<evidence type="ECO:0000256" key="6">
    <source>
        <dbReference type="ARBA" id="ARBA00022989"/>
    </source>
</evidence>
<keyword evidence="9 12" id="KW-0472">Membrane</keyword>
<evidence type="ECO:0000256" key="12">
    <source>
        <dbReference type="SAM" id="Phobius"/>
    </source>
</evidence>
<feature type="repeat" description="ANK" evidence="11">
    <location>
        <begin position="544"/>
        <end position="576"/>
    </location>
</feature>
<keyword evidence="2" id="KW-0813">Transport</keyword>
<dbReference type="PANTHER" id="PTHR47143:SF3">
    <property type="entry name" value="PWWP DOMAIN-CONTAINING PROTEIN"/>
    <property type="match status" value="1"/>
</dbReference>
<reference evidence="14 15" key="1">
    <citation type="submission" date="2022-05" db="EMBL/GenBank/DDBJ databases">
        <authorList>
            <consortium name="Genoscope - CEA"/>
            <person name="William W."/>
        </authorList>
    </citation>
    <scope>NUCLEOTIDE SEQUENCE [LARGE SCALE GENOMIC DNA]</scope>
</reference>
<evidence type="ECO:0000256" key="10">
    <source>
        <dbReference type="ARBA" id="ARBA00023303"/>
    </source>
</evidence>
<feature type="repeat" description="ANK" evidence="11">
    <location>
        <begin position="610"/>
        <end position="642"/>
    </location>
</feature>
<keyword evidence="15" id="KW-1185">Reference proteome</keyword>
<evidence type="ECO:0000259" key="13">
    <source>
        <dbReference type="Pfam" id="PF00520"/>
    </source>
</evidence>
<dbReference type="Proteomes" id="UP001159405">
    <property type="component" value="Unassembled WGS sequence"/>
</dbReference>
<feature type="transmembrane region" description="Helical" evidence="12">
    <location>
        <begin position="974"/>
        <end position="993"/>
    </location>
</feature>
<dbReference type="Gene3D" id="1.10.287.70">
    <property type="match status" value="1"/>
</dbReference>
<feature type="repeat" description="ANK" evidence="11">
    <location>
        <begin position="577"/>
        <end position="609"/>
    </location>
</feature>
<keyword evidence="7 11" id="KW-0040">ANK repeat</keyword>
<evidence type="ECO:0000256" key="4">
    <source>
        <dbReference type="ARBA" id="ARBA00022692"/>
    </source>
</evidence>
<keyword evidence="3" id="KW-0716">Sensory transduction</keyword>
<sequence>MSYNFVGDVYDRTTPIEMTQVNPEPALPAKPIDGLQVPEIEDFSHISFHQAARDGKIDLIVQKLRKFGRHKTRRLKAINKCDEHDITPLHYAIRYGHVDVVKLLVEYGAEIDKPGEDGALPLHYAARFRSSATRQLANRQASQVDATDGEVSSVVAPLAQAISSNSLIAGQNGLQANDADESESLISYLVQCKADFNARDHYLMTPLHYAASKANLTAVKELLQFDGIKIDAVDTSGSTALHCAATDGAVEIVKTLLEAGADARAKDYDKMTPIHFACTDGNLDTVKTLFEHAEKSCELSTMLEERNRDGETALHAAVEGGYIDIVQLCLEKGADVRSRRANLAHPLHIAAINGHVEIAKCLMQHHAKIEARNVNHETPLHKASQSNKPRMVELLLEKGADIECLDKDNYTPLLVAASEGHTNVVQLLLNRGANLKAKDTQDKTAIFLAAEENSIDTLREILKHSDAKVLVDECDLYENTPLHVAAKKGYALVTEALLSHGARIDARNEDENTPLHLAAENGKVRTVVELLRKDPSIINDEDEASNTALHLAATEGHLKCCKELLERGAEVDARNSTLWTPLDCAAAKGHLKVASLLLEFDSPIDPTDKAKTTPLHLAAREGHPEVVSLLLSKGADITLTDHTGRNCLDLAIDNGRKEAARAIVNDENWMQAMRNKTWEQRRVTTPMRKLIIKLPEVAEIVFNRCIKESGVNTEDENYQITLYYEFLEDVYSDWLDNDGTASETSSVASFSMEDETPEDDMYQRLRGKSAMEEAVKQLEEKKSHPLMIMVKNQREQLLGHPLVTFLLHYKWQTFGRYIYYFKLSLYIIFLFFLTGYTVYSTDNAPNCNKTNASVSNDLKDSVPYLLWIEVGRIVILALASWHILSELFQMFYQRRQYSIFENLLEWAVYVLAIIYVADEFDVPLVNRCSEDKQTIGALSIFCAWMALVLFIRKFPRLGIYVVMFTSIMYTFTKFFLIFLLFLVAFALAFYTLLKDEPAFQNPARSIVKTGVMMIGEFDFDDIFNDNDKVVPGVTWFIFIVFLIIMTLILMNLLIGLAVDDIKGVQDQAVLERQAMLVDLAMDVEKALPRKFRKRLLPDREVIRPNQYTGFKRYWYMPPVSAQDVKTALNPNKSSLEKLNDRTEALQETVETMKSRLKTMQYNQEELHKMLGGIVKKLEAIVEGDDDDDDQLF</sequence>